<keyword evidence="3 4" id="KW-0862">Zinc</keyword>
<keyword evidence="1 4" id="KW-0479">Metal-binding</keyword>
<dbReference type="Proteomes" id="UP001642484">
    <property type="component" value="Unassembled WGS sequence"/>
</dbReference>
<feature type="coiled-coil region" evidence="5">
    <location>
        <begin position="462"/>
        <end position="503"/>
    </location>
</feature>
<dbReference type="Pfam" id="PF13920">
    <property type="entry name" value="zf-C3HC4_3"/>
    <property type="match status" value="1"/>
</dbReference>
<evidence type="ECO:0000256" key="5">
    <source>
        <dbReference type="SAM" id="Coils"/>
    </source>
</evidence>
<dbReference type="PROSITE" id="PS50145">
    <property type="entry name" value="ZF_TRAF"/>
    <property type="match status" value="1"/>
</dbReference>
<dbReference type="Pfam" id="PF06701">
    <property type="entry name" value="MIB_HERC2"/>
    <property type="match status" value="3"/>
</dbReference>
<dbReference type="InterPro" id="IPR001293">
    <property type="entry name" value="Znf_TRAF"/>
</dbReference>
<dbReference type="Gene3D" id="2.30.30.40">
    <property type="entry name" value="SH3 Domains"/>
    <property type="match status" value="3"/>
</dbReference>
<keyword evidence="11" id="KW-1185">Reference proteome</keyword>
<dbReference type="InterPro" id="IPR001841">
    <property type="entry name" value="Znf_RING"/>
</dbReference>
<feature type="domain" description="TRAF-type" evidence="8">
    <location>
        <begin position="399"/>
        <end position="451"/>
    </location>
</feature>
<dbReference type="Gene3D" id="3.30.40.10">
    <property type="entry name" value="Zinc/RING finger domain, C3HC4 (zinc finger)"/>
    <property type="match status" value="2"/>
</dbReference>
<keyword evidence="2 4" id="KW-0863">Zinc-finger</keyword>
<dbReference type="SUPFAM" id="SSF49599">
    <property type="entry name" value="TRAF domain-like"/>
    <property type="match status" value="1"/>
</dbReference>
<evidence type="ECO:0000259" key="8">
    <source>
        <dbReference type="PROSITE" id="PS50145"/>
    </source>
</evidence>
<name>A0ABP0LVG7_9DINO</name>
<feature type="region of interest" description="Disordered" evidence="6">
    <location>
        <begin position="107"/>
        <end position="127"/>
    </location>
</feature>
<feature type="domain" description="MIB/HERC2" evidence="9">
    <location>
        <begin position="88"/>
        <end position="159"/>
    </location>
</feature>
<organism evidence="10 11">
    <name type="scientific">Durusdinium trenchii</name>
    <dbReference type="NCBI Taxonomy" id="1381693"/>
    <lineage>
        <taxon>Eukaryota</taxon>
        <taxon>Sar</taxon>
        <taxon>Alveolata</taxon>
        <taxon>Dinophyceae</taxon>
        <taxon>Suessiales</taxon>
        <taxon>Symbiodiniaceae</taxon>
        <taxon>Durusdinium</taxon>
    </lineage>
</organism>
<evidence type="ECO:0000256" key="2">
    <source>
        <dbReference type="ARBA" id="ARBA00022771"/>
    </source>
</evidence>
<evidence type="ECO:0000256" key="4">
    <source>
        <dbReference type="PROSITE-ProRule" id="PRU00207"/>
    </source>
</evidence>
<feature type="region of interest" description="Disordered" evidence="6">
    <location>
        <begin position="287"/>
        <end position="310"/>
    </location>
</feature>
<feature type="domain" description="RING-type" evidence="7">
    <location>
        <begin position="323"/>
        <end position="361"/>
    </location>
</feature>
<dbReference type="InterPro" id="IPR010606">
    <property type="entry name" value="Mib_Herc2"/>
</dbReference>
<evidence type="ECO:0000259" key="9">
    <source>
        <dbReference type="PROSITE" id="PS51416"/>
    </source>
</evidence>
<dbReference type="Pfam" id="PF02176">
    <property type="entry name" value="zf-TRAF"/>
    <property type="match status" value="1"/>
</dbReference>
<sequence length="527" mass="56924">MEAMTSTLTRPHVVLRSAEVGIRVRRGPDWKWHDQDGGGPGTTVPGADEDGWVRVRWDHASRASNYRVGAQGCHDLVMIDLSPTPSVQPGEVLRSCIAGVRVRRGPDWSWGDQDGGGPGTTVPGADEDGWVSVRWDAGSEFKYRVGAGGNYDLIIDGASSPASPAAARILRCAEADVRVRRGRDWKWGDQDAGGLGVTLGMDGVGPGWVTVRWDQSGARGAYRVGAFGKFDLFVVEADGAAAQQEVQGAGGVSPQVSSDADQELMIEISAATAAAYSRASSAAVSAASSHMSAPSEPLQPVPHPDGGHDEQWLDVAEANSMQCPICMCVARDALAHDCGNLFCDLCWTRWIAENPSCPVCREDGQGIVRAPRDQRKILNLMIRCPLGCDETFRLGDKETHVARCPKRPVRCSQCGGEFLAEIIAVHQQDECPARLVPCDLCGEQVPLDQLEAHLLSNLGSHMLALLNESQALKKENQSLKKENQSLHQKSQALEFRVDELQKQVKQVAEIQAVPDSESLSQIHCENC</sequence>
<dbReference type="InterPro" id="IPR013083">
    <property type="entry name" value="Znf_RING/FYVE/PHD"/>
</dbReference>
<accession>A0ABP0LVG7</accession>
<feature type="domain" description="MIB/HERC2" evidence="9">
    <location>
        <begin position="10"/>
        <end position="82"/>
    </location>
</feature>
<dbReference type="PANTHER" id="PTHR10131">
    <property type="entry name" value="TNF RECEPTOR ASSOCIATED FACTOR"/>
    <property type="match status" value="1"/>
</dbReference>
<keyword evidence="5" id="KW-0175">Coiled coil</keyword>
<comment type="caution">
    <text evidence="10">The sequence shown here is derived from an EMBL/GenBank/DDBJ whole genome shotgun (WGS) entry which is preliminary data.</text>
</comment>
<evidence type="ECO:0000313" key="11">
    <source>
        <dbReference type="Proteomes" id="UP001642484"/>
    </source>
</evidence>
<dbReference type="EMBL" id="CAXAMN010014224">
    <property type="protein sequence ID" value="CAK9042726.1"/>
    <property type="molecule type" value="Genomic_DNA"/>
</dbReference>
<dbReference type="InterPro" id="IPR037252">
    <property type="entry name" value="Mib_Herc2_sf"/>
</dbReference>
<protein>
    <recommendedName>
        <fullName evidence="12">RING-type E3 ubiquitin transferase</fullName>
    </recommendedName>
</protein>
<feature type="region of interest" description="Disordered" evidence="6">
    <location>
        <begin position="30"/>
        <end position="49"/>
    </location>
</feature>
<evidence type="ECO:0008006" key="12">
    <source>
        <dbReference type="Google" id="ProtNLM"/>
    </source>
</evidence>
<reference evidence="10 11" key="1">
    <citation type="submission" date="2024-02" db="EMBL/GenBank/DDBJ databases">
        <authorList>
            <person name="Chen Y."/>
            <person name="Shah S."/>
            <person name="Dougan E. K."/>
            <person name="Thang M."/>
            <person name="Chan C."/>
        </authorList>
    </citation>
    <scope>NUCLEOTIDE SEQUENCE [LARGE SCALE GENOMIC DNA]</scope>
</reference>
<proteinExistence type="predicted"/>
<dbReference type="SUPFAM" id="SSF159034">
    <property type="entry name" value="Mib/herc2 domain-like"/>
    <property type="match status" value="3"/>
</dbReference>
<feature type="domain" description="MIB/HERC2" evidence="9">
    <location>
        <begin position="165"/>
        <end position="238"/>
    </location>
</feature>
<evidence type="ECO:0000259" key="7">
    <source>
        <dbReference type="PROSITE" id="PS50089"/>
    </source>
</evidence>
<dbReference type="SUPFAM" id="SSF57850">
    <property type="entry name" value="RING/U-box"/>
    <property type="match status" value="1"/>
</dbReference>
<dbReference type="PROSITE" id="PS50089">
    <property type="entry name" value="ZF_RING_2"/>
    <property type="match status" value="1"/>
</dbReference>
<evidence type="ECO:0000256" key="3">
    <source>
        <dbReference type="ARBA" id="ARBA00022833"/>
    </source>
</evidence>
<gene>
    <name evidence="10" type="ORF">CCMP2556_LOCUS22692</name>
</gene>
<dbReference type="PANTHER" id="PTHR10131:SF94">
    <property type="entry name" value="TNF RECEPTOR-ASSOCIATED FACTOR 4"/>
    <property type="match status" value="1"/>
</dbReference>
<evidence type="ECO:0000256" key="6">
    <source>
        <dbReference type="SAM" id="MobiDB-lite"/>
    </source>
</evidence>
<evidence type="ECO:0000313" key="10">
    <source>
        <dbReference type="EMBL" id="CAK9042726.1"/>
    </source>
</evidence>
<feature type="zinc finger region" description="TRAF-type" evidence="4">
    <location>
        <begin position="399"/>
        <end position="451"/>
    </location>
</feature>
<evidence type="ECO:0000256" key="1">
    <source>
        <dbReference type="ARBA" id="ARBA00022723"/>
    </source>
</evidence>
<dbReference type="PROSITE" id="PS51416">
    <property type="entry name" value="MIB_HERC2"/>
    <property type="match status" value="3"/>
</dbReference>